<name>A0ABZ3J039_SPOA4</name>
<gene>
    <name evidence="1" type="ORF">SPACI_014990</name>
</gene>
<dbReference type="RefSeq" id="WP_143122662.1">
    <property type="nucleotide sequence ID" value="NZ_CP155571.1"/>
</dbReference>
<sequence>MVKVSEIAQLQELIDFYRSKLLLICDHTYSNHLFFKNMLYSLTCCRQEYVLQCRITSLGYASKNYFQWFITYTLFGSVFRCIETALYQLLQVARPDILLEPEPNRRDLGRLCRMLAETTGIAAEYLRSFDLLDVMNTRIQKHNNYAEGSSVALTTYNNQPYVSTYGYSVELINPALLFAILKDVGELLATHFSSNRTQQVNYYAEPKRQSSV</sequence>
<dbReference type="Proteomes" id="UP000216052">
    <property type="component" value="Chromosome"/>
</dbReference>
<proteinExistence type="predicted"/>
<keyword evidence="2" id="KW-1185">Reference proteome</keyword>
<evidence type="ECO:0000313" key="1">
    <source>
        <dbReference type="EMBL" id="XFO71473.1"/>
    </source>
</evidence>
<dbReference type="EMBL" id="CP155571">
    <property type="protein sequence ID" value="XFO71473.1"/>
    <property type="molecule type" value="Genomic_DNA"/>
</dbReference>
<protein>
    <submittedName>
        <fullName evidence="1">Uncharacterized protein</fullName>
    </submittedName>
</protein>
<accession>A0ABZ3J039</accession>
<evidence type="ECO:0000313" key="2">
    <source>
        <dbReference type="Proteomes" id="UP000216052"/>
    </source>
</evidence>
<reference evidence="1" key="1">
    <citation type="submission" date="2024-05" db="EMBL/GenBank/DDBJ databases">
        <title>Isolation and characterization of Sporomusa carbonis sp. nov., a carboxydotrophic hydrogenogen in the genus of Sporomusa isolated from a charcoal burning pile.</title>
        <authorList>
            <person name="Boeer T."/>
            <person name="Rosenbaum F."/>
            <person name="Eysell L."/>
            <person name="Mueller V."/>
            <person name="Daniel R."/>
            <person name="Poehlein A."/>
        </authorList>
    </citation>
    <scope>NUCLEOTIDE SEQUENCE [LARGE SCALE GENOMIC DNA]</scope>
    <source>
        <strain evidence="1">DSM 3132</strain>
    </source>
</reference>
<organism evidence="1 2">
    <name type="scientific">Sporomusa acidovorans (strain ATCC 49682 / DSM 3132 / Mol)</name>
    <dbReference type="NCBI Taxonomy" id="1123286"/>
    <lineage>
        <taxon>Bacteria</taxon>
        <taxon>Bacillati</taxon>
        <taxon>Bacillota</taxon>
        <taxon>Negativicutes</taxon>
        <taxon>Selenomonadales</taxon>
        <taxon>Sporomusaceae</taxon>
        <taxon>Sporomusa</taxon>
    </lineage>
</organism>